<proteinExistence type="predicted"/>
<dbReference type="AlphaFoldDB" id="A0A3T1CL17"/>
<keyword evidence="5" id="KW-0449">Lipoprotein</keyword>
<feature type="signal peptide" evidence="6">
    <location>
        <begin position="1"/>
        <end position="28"/>
    </location>
</feature>
<dbReference type="RefSeq" id="WP_067675997.1">
    <property type="nucleotide sequence ID" value="NZ_AP019389.1"/>
</dbReference>
<dbReference type="Proteomes" id="UP000290057">
    <property type="component" value="Chromosome"/>
</dbReference>
<organism evidence="7 8">
    <name type="scientific">Qipengyuania flava</name>
    <dbReference type="NCBI Taxonomy" id="192812"/>
    <lineage>
        <taxon>Bacteria</taxon>
        <taxon>Pseudomonadati</taxon>
        <taxon>Pseudomonadota</taxon>
        <taxon>Alphaproteobacteria</taxon>
        <taxon>Sphingomonadales</taxon>
        <taxon>Erythrobacteraceae</taxon>
        <taxon>Qipengyuania</taxon>
    </lineage>
</organism>
<dbReference type="PROSITE" id="PS51257">
    <property type="entry name" value="PROKAR_LIPOPROTEIN"/>
    <property type="match status" value="1"/>
</dbReference>
<gene>
    <name evidence="7" type="primary">hfaB</name>
    <name evidence="7" type="ORF">EKJ_24990</name>
</gene>
<dbReference type="EMBL" id="AP019389">
    <property type="protein sequence ID" value="BBI21652.1"/>
    <property type="molecule type" value="Genomic_DNA"/>
</dbReference>
<feature type="chain" id="PRO_5019001603" evidence="6">
    <location>
        <begin position="29"/>
        <end position="293"/>
    </location>
</feature>
<evidence type="ECO:0000313" key="8">
    <source>
        <dbReference type="Proteomes" id="UP000290057"/>
    </source>
</evidence>
<evidence type="ECO:0000256" key="1">
    <source>
        <dbReference type="ARBA" id="ARBA00022475"/>
    </source>
</evidence>
<keyword evidence="2 6" id="KW-0732">Signal</keyword>
<accession>A0A3T1CL17</accession>
<protein>
    <submittedName>
        <fullName evidence="7">Transcriptional regulator</fullName>
    </submittedName>
</protein>
<sequence>MIGGKKIIHRAIALAATGLALGGCASFADTPPQRITPLSGARVTDGDTAYSSILRCMAAQTNAAVQPRIAVGEVADYTGRLDGLNGSVAPQGAALMVISALAKAGFPLAERLDLRIALQELDYANNKLLGPDGQPTEDYRRIYSGSIAEADLIVLGGITELDFNIRSDVAEASVGPVGGGARSYVMSVGVDLRLIDARSLRVVNVASLQKQIRGREIRAGIFEFIGNTTLDLGVGRRRQEPVHGAIRAIIEKAVIDLMLEQRGANAPSCPTNVQSVSYAVEQAASPQTQSEGD</sequence>
<name>A0A3T1CL17_9SPHN</name>
<keyword evidence="1" id="KW-1003">Cell membrane</keyword>
<evidence type="ECO:0000256" key="3">
    <source>
        <dbReference type="ARBA" id="ARBA00023136"/>
    </source>
</evidence>
<dbReference type="Pfam" id="PF03783">
    <property type="entry name" value="CsgG"/>
    <property type="match status" value="1"/>
</dbReference>
<evidence type="ECO:0000256" key="4">
    <source>
        <dbReference type="ARBA" id="ARBA00023139"/>
    </source>
</evidence>
<dbReference type="InterPro" id="IPR005534">
    <property type="entry name" value="Curli_assmbl/transp-comp_CsgG"/>
</dbReference>
<evidence type="ECO:0000256" key="5">
    <source>
        <dbReference type="ARBA" id="ARBA00023288"/>
    </source>
</evidence>
<dbReference type="Gene3D" id="3.40.50.10610">
    <property type="entry name" value="ABC-type transport auxiliary lipoprotein component"/>
    <property type="match status" value="1"/>
</dbReference>
<dbReference type="PANTHER" id="PTHR41164:SF1">
    <property type="entry name" value="CURLI PRODUCTION ASSEMBLY_TRANSPORT COMPONENT CSGG"/>
    <property type="match status" value="1"/>
</dbReference>
<evidence type="ECO:0000256" key="6">
    <source>
        <dbReference type="SAM" id="SignalP"/>
    </source>
</evidence>
<reference evidence="7 8" key="1">
    <citation type="submission" date="2019-01" db="EMBL/GenBank/DDBJ databases">
        <title>Complete genome sequence of Erythrobacter flavus KJ5.</title>
        <authorList>
            <person name="Kanesaki Y."/>
            <person name="Brotosudarmo T."/>
            <person name="Moriuchi R."/>
            <person name="Awai K."/>
        </authorList>
    </citation>
    <scope>NUCLEOTIDE SEQUENCE [LARGE SCALE GENOMIC DNA]</scope>
    <source>
        <strain evidence="7 8">KJ5</strain>
    </source>
</reference>
<evidence type="ECO:0000256" key="2">
    <source>
        <dbReference type="ARBA" id="ARBA00022729"/>
    </source>
</evidence>
<dbReference type="PANTHER" id="PTHR41164">
    <property type="entry name" value="CURLI PRODUCTION ASSEMBLY/TRANSPORT COMPONENT CSGG"/>
    <property type="match status" value="1"/>
</dbReference>
<keyword evidence="3" id="KW-0472">Membrane</keyword>
<dbReference type="GO" id="GO:0030288">
    <property type="term" value="C:outer membrane-bounded periplasmic space"/>
    <property type="evidence" value="ECO:0007669"/>
    <property type="project" value="InterPro"/>
</dbReference>
<keyword evidence="8" id="KW-1185">Reference proteome</keyword>
<evidence type="ECO:0000313" key="7">
    <source>
        <dbReference type="EMBL" id="BBI21652.1"/>
    </source>
</evidence>
<keyword evidence="4" id="KW-0564">Palmitate</keyword>